<gene>
    <name evidence="1" type="ORF">ORI27_12860</name>
</gene>
<organism evidence="1 2">
    <name type="scientific">Mycobacterium pinniadriaticum</name>
    <dbReference type="NCBI Taxonomy" id="2994102"/>
    <lineage>
        <taxon>Bacteria</taxon>
        <taxon>Bacillati</taxon>
        <taxon>Actinomycetota</taxon>
        <taxon>Actinomycetes</taxon>
        <taxon>Mycobacteriales</taxon>
        <taxon>Mycobacteriaceae</taxon>
        <taxon>Mycobacterium</taxon>
    </lineage>
</organism>
<name>A0ABT3SDJ9_9MYCO</name>
<sequence length="470" mass="50233">MPNPSVDTSETIAIDAYTGDAPVVGHFAREYRGWALVQPRYGKPVMRPPELDLAQWRDDRVGWGLILPDRDDRTAEQLAGAGDAPDPIQRLLAHRNGKVLRYRAGTQFGDWTLRDYGGGGDLLNAASPMGTAARQLPQYLLIYATPLEVPWRIQYALNPVRFVGRLDLTGEALDNYVEALLSDWNDSQASYARPVVWAVDHGGGDITALMRDVVAEPVYERLHGDPEMTGATFVDGRATAATGGRLHDALAANQPSLVVTSSHGMTGPLSDLATMHANLGLPVDASHQIIAAATLLDGWRPDGAIWFAQACCSAGSDCPTAYTGLFESGSLLDQTLTGIAQAGASIAPLPRALLGCDKPLRAFVGHVEPTFSWTLSFPPNRQALSADLTRALHDGVCSGKPVGLAMSAYYPAIGSLLVSYTAAREDYNGLVGAEAKPSLDMLVYSRVTAHDRASTVILGDPTAAIPLPQR</sequence>
<dbReference type="EMBL" id="JAPJDO010000009">
    <property type="protein sequence ID" value="MCX2937593.1"/>
    <property type="molecule type" value="Genomic_DNA"/>
</dbReference>
<keyword evidence="2" id="KW-1185">Reference proteome</keyword>
<evidence type="ECO:0000313" key="2">
    <source>
        <dbReference type="Proteomes" id="UP001300745"/>
    </source>
</evidence>
<dbReference type="Proteomes" id="UP001300745">
    <property type="component" value="Unassembled WGS sequence"/>
</dbReference>
<dbReference type="RefSeq" id="WP_265997242.1">
    <property type="nucleotide sequence ID" value="NZ_JAPJDN010000009.1"/>
</dbReference>
<comment type="caution">
    <text evidence="1">The sequence shown here is derived from an EMBL/GenBank/DDBJ whole genome shotgun (WGS) entry which is preliminary data.</text>
</comment>
<reference evidence="1 2" key="1">
    <citation type="submission" date="2022-11" db="EMBL/GenBank/DDBJ databases">
        <title>Mycobacterium sp. nov.</title>
        <authorList>
            <person name="Papic B."/>
            <person name="Spicic S."/>
            <person name="Duvnjak S."/>
        </authorList>
    </citation>
    <scope>NUCLEOTIDE SEQUENCE [LARGE SCALE GENOMIC DNA]</scope>
    <source>
        <strain evidence="1 2">CVI_P4</strain>
    </source>
</reference>
<proteinExistence type="predicted"/>
<evidence type="ECO:0000313" key="1">
    <source>
        <dbReference type="EMBL" id="MCX2937593.1"/>
    </source>
</evidence>
<protein>
    <submittedName>
        <fullName evidence="1">Uncharacterized protein</fullName>
    </submittedName>
</protein>
<accession>A0ABT3SDJ9</accession>